<dbReference type="Proteomes" id="UP000199473">
    <property type="component" value="Unassembled WGS sequence"/>
</dbReference>
<reference evidence="4 5" key="1">
    <citation type="submission" date="2016-10" db="EMBL/GenBank/DDBJ databases">
        <authorList>
            <person name="de Groot N.N."/>
        </authorList>
    </citation>
    <scope>NUCLEOTIDE SEQUENCE [LARGE SCALE GENOMIC DNA]</scope>
    <source>
        <strain evidence="4 5">DSM 19981</strain>
    </source>
</reference>
<evidence type="ECO:0000259" key="2">
    <source>
        <dbReference type="Pfam" id="PF19830"/>
    </source>
</evidence>
<dbReference type="InterPro" id="IPR046278">
    <property type="entry name" value="DUF6311"/>
</dbReference>
<dbReference type="Pfam" id="PF19830">
    <property type="entry name" value="DUF6311"/>
    <property type="match status" value="1"/>
</dbReference>
<feature type="transmembrane region" description="Helical" evidence="1">
    <location>
        <begin position="339"/>
        <end position="361"/>
    </location>
</feature>
<keyword evidence="5" id="KW-1185">Reference proteome</keyword>
<proteinExistence type="predicted"/>
<keyword evidence="1" id="KW-1133">Transmembrane helix</keyword>
<protein>
    <recommendedName>
        <fullName evidence="6">4-amino-4-deoxy-L-arabinose transferase</fullName>
    </recommendedName>
</protein>
<feature type="domain" description="DUF6311" evidence="3">
    <location>
        <begin position="449"/>
        <end position="554"/>
    </location>
</feature>
<feature type="transmembrane region" description="Helical" evidence="1">
    <location>
        <begin position="21"/>
        <end position="42"/>
    </location>
</feature>
<evidence type="ECO:0000313" key="5">
    <source>
        <dbReference type="Proteomes" id="UP000199473"/>
    </source>
</evidence>
<evidence type="ECO:0000259" key="3">
    <source>
        <dbReference type="Pfam" id="PF25853"/>
    </source>
</evidence>
<feature type="domain" description="DUF6311" evidence="2">
    <location>
        <begin position="32"/>
        <end position="424"/>
    </location>
</feature>
<dbReference type="STRING" id="1123062.SAMN02745775_110189"/>
<dbReference type="EMBL" id="FOSQ01000010">
    <property type="protein sequence ID" value="SFK91823.1"/>
    <property type="molecule type" value="Genomic_DNA"/>
</dbReference>
<dbReference type="AlphaFoldDB" id="A0A1I4DFJ5"/>
<keyword evidence="1" id="KW-0472">Membrane</keyword>
<organism evidence="4 5">
    <name type="scientific">Falsiroseomonas stagni DSM 19981</name>
    <dbReference type="NCBI Taxonomy" id="1123062"/>
    <lineage>
        <taxon>Bacteria</taxon>
        <taxon>Pseudomonadati</taxon>
        <taxon>Pseudomonadota</taxon>
        <taxon>Alphaproteobacteria</taxon>
        <taxon>Acetobacterales</taxon>
        <taxon>Roseomonadaceae</taxon>
        <taxon>Falsiroseomonas</taxon>
    </lineage>
</organism>
<accession>A0A1I4DFJ5</accession>
<evidence type="ECO:0000313" key="4">
    <source>
        <dbReference type="EMBL" id="SFK91823.1"/>
    </source>
</evidence>
<feature type="transmembrane region" description="Helical" evidence="1">
    <location>
        <begin position="198"/>
        <end position="224"/>
    </location>
</feature>
<feature type="transmembrane region" description="Helical" evidence="1">
    <location>
        <begin position="381"/>
        <end position="403"/>
    </location>
</feature>
<sequence>MSRAALPGLPLPASLPRAVMLPRWWGGLAAVAMGLVVIAAIYRPGILAPWRTGWMLEGRIGPDPVQYWLGWTYFSRAPWSWPPGLNPDWGMEIGSSIFYSDSIPLLAFAFKALRPLVEVSQYWGLWIYACGALQAFMAWRILGLFTADPLARLAGAALFLVQPLLLNRLGGHFALGGQFLLLIALYLCLTQASTARRVAAWAALVGASSLIHAYLLPMVAGLWATDALARALRADRRPAWLAAEALLVPGLGLAGLWLAGFFVLGDGLGGTWGGFGQMQLDLLAPFDPSVWGRFLPDMPHGDHLEAQDSYLGLGVLLLLAAGLLAFVARPGLRPGWPLLAGLGVFLALALTHRVSIGGWVVEVVALPDSLVSMADALRASVRFFWPVAYAAMIGAIAALVHALGGRRAGLVLAGLLAVQLVDLRPGVTRLHGFFGPAPATAALRLADPFWQKATARYERIRLAPTGMQARHWEEVAVLAATRGLPTDAVYLARLDPARVDALNASTKARLAYGRHEPGSLYVLGDEAALAAARRGMDPARDLLIKADGLWVLAPGWHSPGWQRPLVAVQAAAPVPEAEWDRW</sequence>
<feature type="transmembrane region" description="Helical" evidence="1">
    <location>
        <begin position="245"/>
        <end position="264"/>
    </location>
</feature>
<evidence type="ECO:0000256" key="1">
    <source>
        <dbReference type="SAM" id="Phobius"/>
    </source>
</evidence>
<dbReference type="Pfam" id="PF25853">
    <property type="entry name" value="DUF6311_C"/>
    <property type="match status" value="1"/>
</dbReference>
<name>A0A1I4DFJ5_9PROT</name>
<feature type="transmembrane region" description="Helical" evidence="1">
    <location>
        <begin position="173"/>
        <end position="192"/>
    </location>
</feature>
<gene>
    <name evidence="4" type="ORF">SAMN02745775_110189</name>
</gene>
<keyword evidence="1" id="KW-0812">Transmembrane</keyword>
<dbReference type="OrthoDB" id="1814621at2"/>
<feature type="transmembrane region" description="Helical" evidence="1">
    <location>
        <begin position="309"/>
        <end position="327"/>
    </location>
</feature>
<dbReference type="InterPro" id="IPR058671">
    <property type="entry name" value="DUF6311_C"/>
</dbReference>
<feature type="transmembrane region" description="Helical" evidence="1">
    <location>
        <begin position="122"/>
        <end position="143"/>
    </location>
</feature>
<dbReference type="RefSeq" id="WP_092962072.1">
    <property type="nucleotide sequence ID" value="NZ_FOSQ01000010.1"/>
</dbReference>
<evidence type="ECO:0008006" key="6">
    <source>
        <dbReference type="Google" id="ProtNLM"/>
    </source>
</evidence>